<sequence length="69" mass="7864">MRNIAFMQELCCLFALVCGSLCCSGVTTRQLQDQRGPTRFSHKLLDWLEDAFQLAAKDNVEDKQQNPMV</sequence>
<dbReference type="Proteomes" id="UP000327493">
    <property type="component" value="Chromosome 10"/>
</dbReference>
<reference evidence="2 4" key="1">
    <citation type="submission" date="2019-08" db="EMBL/GenBank/DDBJ databases">
        <title>A chromosome-level genome assembly, high-density linkage maps, and genome scans reveal the genomic architecture of hybrid incompatibilities underlying speciation via character displacement in darters (Percidae: Etheostominae).</title>
        <authorList>
            <person name="Moran R.L."/>
            <person name="Catchen J.M."/>
            <person name="Fuller R.C."/>
        </authorList>
    </citation>
    <scope>NUCLEOTIDE SEQUENCE [LARGE SCALE GENOMIC DNA]</scope>
    <source>
        <strain evidence="2">EspeVRDwgs_2016</strain>
        <tissue evidence="2">Muscle</tissue>
    </source>
</reference>
<comment type="caution">
    <text evidence="2">The sequence shown here is derived from an EMBL/GenBank/DDBJ whole genome shotgun (WGS) entry which is preliminary data.</text>
</comment>
<keyword evidence="4" id="KW-1185">Reference proteome</keyword>
<dbReference type="EMBL" id="VOFY01000010">
    <property type="protein sequence ID" value="KAA8589177.1"/>
    <property type="molecule type" value="Genomic_DNA"/>
</dbReference>
<dbReference type="AlphaFoldDB" id="A0A5J5CBM3"/>
<dbReference type="EMBL" id="VOFY01000327">
    <property type="protein sequence ID" value="KAA8578655.1"/>
    <property type="molecule type" value="Genomic_DNA"/>
</dbReference>
<gene>
    <name evidence="3" type="ORF">FQN60_010522</name>
    <name evidence="2" type="ORF">FQN60_018740</name>
</gene>
<evidence type="ECO:0000256" key="1">
    <source>
        <dbReference type="SAM" id="SignalP"/>
    </source>
</evidence>
<accession>A0A5J5CBM3</accession>
<keyword evidence="1" id="KW-0732">Signal</keyword>
<proteinExistence type="predicted"/>
<protein>
    <submittedName>
        <fullName evidence="2">Uncharacterized protein</fullName>
    </submittedName>
</protein>
<feature type="chain" id="PRO_5036145808" evidence="1">
    <location>
        <begin position="20"/>
        <end position="69"/>
    </location>
</feature>
<name>A0A5J5CBM3_9PERO</name>
<feature type="signal peptide" evidence="1">
    <location>
        <begin position="1"/>
        <end position="19"/>
    </location>
</feature>
<evidence type="ECO:0000313" key="4">
    <source>
        <dbReference type="Proteomes" id="UP000327493"/>
    </source>
</evidence>
<evidence type="ECO:0000313" key="3">
    <source>
        <dbReference type="EMBL" id="KAA8589177.1"/>
    </source>
</evidence>
<organism evidence="2 4">
    <name type="scientific">Etheostoma spectabile</name>
    <name type="common">orangethroat darter</name>
    <dbReference type="NCBI Taxonomy" id="54343"/>
    <lineage>
        <taxon>Eukaryota</taxon>
        <taxon>Metazoa</taxon>
        <taxon>Chordata</taxon>
        <taxon>Craniata</taxon>
        <taxon>Vertebrata</taxon>
        <taxon>Euteleostomi</taxon>
        <taxon>Actinopterygii</taxon>
        <taxon>Neopterygii</taxon>
        <taxon>Teleostei</taxon>
        <taxon>Neoteleostei</taxon>
        <taxon>Acanthomorphata</taxon>
        <taxon>Eupercaria</taxon>
        <taxon>Perciformes</taxon>
        <taxon>Percoidei</taxon>
        <taxon>Percidae</taxon>
        <taxon>Etheostomatinae</taxon>
        <taxon>Etheostoma</taxon>
    </lineage>
</organism>
<evidence type="ECO:0000313" key="2">
    <source>
        <dbReference type="EMBL" id="KAA8578655.1"/>
    </source>
</evidence>